<dbReference type="InterPro" id="IPR050090">
    <property type="entry name" value="Tyrosine_recombinase_XerCD"/>
</dbReference>
<evidence type="ECO:0000259" key="7">
    <source>
        <dbReference type="PROSITE" id="PS51900"/>
    </source>
</evidence>
<dbReference type="GO" id="GO:0003677">
    <property type="term" value="F:DNA binding"/>
    <property type="evidence" value="ECO:0007669"/>
    <property type="project" value="UniProtKB-UniRule"/>
</dbReference>
<name>A0A1F6NFD7_9BACT</name>
<dbReference type="PANTHER" id="PTHR30349">
    <property type="entry name" value="PHAGE INTEGRASE-RELATED"/>
    <property type="match status" value="1"/>
</dbReference>
<dbReference type="InterPro" id="IPR044068">
    <property type="entry name" value="CB"/>
</dbReference>
<protein>
    <recommendedName>
        <fullName evidence="10">Integrase</fullName>
    </recommendedName>
</protein>
<accession>A0A1F6NFD7</accession>
<proteinExistence type="inferred from homology"/>
<evidence type="ECO:0000313" key="9">
    <source>
        <dbReference type="Proteomes" id="UP000176300"/>
    </source>
</evidence>
<evidence type="ECO:0000259" key="6">
    <source>
        <dbReference type="PROSITE" id="PS51898"/>
    </source>
</evidence>
<feature type="domain" description="Tyr recombinase" evidence="6">
    <location>
        <begin position="112"/>
        <end position="290"/>
    </location>
</feature>
<dbReference type="GO" id="GO:0006310">
    <property type="term" value="P:DNA recombination"/>
    <property type="evidence" value="ECO:0007669"/>
    <property type="project" value="UniProtKB-KW"/>
</dbReference>
<dbReference type="PANTHER" id="PTHR30349:SF41">
    <property type="entry name" value="INTEGRASE_RECOMBINASE PROTEIN MJ0367-RELATED"/>
    <property type="match status" value="1"/>
</dbReference>
<gene>
    <name evidence="8" type="ORF">A2373_04110</name>
</gene>
<evidence type="ECO:0000256" key="1">
    <source>
        <dbReference type="ARBA" id="ARBA00008857"/>
    </source>
</evidence>
<dbReference type="PROSITE" id="PS51900">
    <property type="entry name" value="CB"/>
    <property type="match status" value="1"/>
</dbReference>
<feature type="domain" description="Core-binding (CB)" evidence="7">
    <location>
        <begin position="3"/>
        <end position="92"/>
    </location>
</feature>
<dbReference type="Pfam" id="PF00589">
    <property type="entry name" value="Phage_integrase"/>
    <property type="match status" value="1"/>
</dbReference>
<evidence type="ECO:0000256" key="4">
    <source>
        <dbReference type="ARBA" id="ARBA00023172"/>
    </source>
</evidence>
<dbReference type="Gene3D" id="1.10.443.10">
    <property type="entry name" value="Intergrase catalytic core"/>
    <property type="match status" value="1"/>
</dbReference>
<dbReference type="GO" id="GO:0015074">
    <property type="term" value="P:DNA integration"/>
    <property type="evidence" value="ECO:0007669"/>
    <property type="project" value="UniProtKB-KW"/>
</dbReference>
<dbReference type="Pfam" id="PF02899">
    <property type="entry name" value="Phage_int_SAM_1"/>
    <property type="match status" value="1"/>
</dbReference>
<evidence type="ECO:0000256" key="3">
    <source>
        <dbReference type="ARBA" id="ARBA00023125"/>
    </source>
</evidence>
<evidence type="ECO:0000256" key="2">
    <source>
        <dbReference type="ARBA" id="ARBA00022908"/>
    </source>
</evidence>
<evidence type="ECO:0000313" key="8">
    <source>
        <dbReference type="EMBL" id="OGH82463.1"/>
    </source>
</evidence>
<dbReference type="InterPro" id="IPR011010">
    <property type="entry name" value="DNA_brk_join_enz"/>
</dbReference>
<dbReference type="EMBL" id="MFQS01000040">
    <property type="protein sequence ID" value="OGH82463.1"/>
    <property type="molecule type" value="Genomic_DNA"/>
</dbReference>
<dbReference type="InterPro" id="IPR010998">
    <property type="entry name" value="Integrase_recombinase_N"/>
</dbReference>
<dbReference type="STRING" id="1798697.A2373_04110"/>
<reference evidence="8 9" key="1">
    <citation type="journal article" date="2016" name="Nat. Commun.">
        <title>Thousands of microbial genomes shed light on interconnected biogeochemical processes in an aquifer system.</title>
        <authorList>
            <person name="Anantharaman K."/>
            <person name="Brown C.T."/>
            <person name="Hug L.A."/>
            <person name="Sharon I."/>
            <person name="Castelle C.J."/>
            <person name="Probst A.J."/>
            <person name="Thomas B.C."/>
            <person name="Singh A."/>
            <person name="Wilkins M.J."/>
            <person name="Karaoz U."/>
            <person name="Brodie E.L."/>
            <person name="Williams K.H."/>
            <person name="Hubbard S.S."/>
            <person name="Banfield J.F."/>
        </authorList>
    </citation>
    <scope>NUCLEOTIDE SEQUENCE [LARGE SCALE GENOMIC DNA]</scope>
</reference>
<dbReference type="InterPro" id="IPR004107">
    <property type="entry name" value="Integrase_SAM-like_N"/>
</dbReference>
<evidence type="ECO:0008006" key="10">
    <source>
        <dbReference type="Google" id="ProtNLM"/>
    </source>
</evidence>
<keyword evidence="3 5" id="KW-0238">DNA-binding</keyword>
<dbReference type="InterPro" id="IPR013762">
    <property type="entry name" value="Integrase-like_cat_sf"/>
</dbReference>
<evidence type="ECO:0000256" key="5">
    <source>
        <dbReference type="PROSITE-ProRule" id="PRU01248"/>
    </source>
</evidence>
<comment type="similarity">
    <text evidence="1">Belongs to the 'phage' integrase family.</text>
</comment>
<keyword evidence="4" id="KW-0233">DNA recombination</keyword>
<comment type="caution">
    <text evidence="8">The sequence shown here is derived from an EMBL/GenBank/DDBJ whole genome shotgun (WGS) entry which is preliminary data.</text>
</comment>
<dbReference type="SUPFAM" id="SSF56349">
    <property type="entry name" value="DNA breaking-rejoining enzymes"/>
    <property type="match status" value="1"/>
</dbReference>
<dbReference type="PROSITE" id="PS51898">
    <property type="entry name" value="TYR_RECOMBINASE"/>
    <property type="match status" value="1"/>
</dbReference>
<sequence>MPKNISRYLREFLENLKQSKGRTEKTIENYRFYMSRFIDFFGDKKPDRLTVDTIKRYRKWLGELIDARGEPLKKNTQNYHLIALRNFLRYLQSKKITTLSHREIKLDQINMKKPSVLGKTDLERLLDAPLKDKTAGKNDTLSNHRNKAVLELLFSTGMLVSEIAKLKKTDINLNKNELSLLIKKNKQKTVPLSEQARYWIKQYLNLRKDSNPYLFIPHDKRAGKNKDKGITPRTVQRIVNKCAKSAGLQKNITPHSFRHSYTLSMIKSGVSVENIKKTLGLSNDNSSRYC</sequence>
<dbReference type="Gene3D" id="1.10.150.130">
    <property type="match status" value="1"/>
</dbReference>
<organism evidence="8 9">
    <name type="scientific">Candidatus Magasanikbacteria bacterium RIFOXYB1_FULL_40_15</name>
    <dbReference type="NCBI Taxonomy" id="1798697"/>
    <lineage>
        <taxon>Bacteria</taxon>
        <taxon>Candidatus Magasanikiibacteriota</taxon>
    </lineage>
</organism>
<dbReference type="InterPro" id="IPR002104">
    <property type="entry name" value="Integrase_catalytic"/>
</dbReference>
<dbReference type="Proteomes" id="UP000176300">
    <property type="component" value="Unassembled WGS sequence"/>
</dbReference>
<dbReference type="AlphaFoldDB" id="A0A1F6NFD7"/>
<keyword evidence="2" id="KW-0229">DNA integration</keyword>